<name>A0ABD3QIF7_9STRA</name>
<comment type="caution">
    <text evidence="1">The sequence shown here is derived from an EMBL/GenBank/DDBJ whole genome shotgun (WGS) entry which is preliminary data.</text>
</comment>
<proteinExistence type="predicted"/>
<keyword evidence="2" id="KW-1185">Reference proteome</keyword>
<sequence>MNKCFVARITSSVSLSFCHSAYGGATNAIHLVAFSPSLAAHWINFHHPPNVSRSIRHSWNPVAKCVLRVCQDVPSVRPSTFPKPLFWDNSLRVEGLAHVCNTGLPVIGPSVFKPGQLICCYLTSDELSRCLWPTKTPSLLLSWPSYFGMSGVLLGGVDSKDSPVAVENDNIEVDSSVGFENDTGSTNSENDSLLLTSIQSQHEIVIAEPGDNDPSYFPWDEESDDDSLMQRRHTAGRKAPLKFDLGDWENLDDESTCCLESTEETASLTSCESGCYYSQVSEASIGPWSTDSESISDASQATIIMSPKEANALSSHNPAVAADKQTLEEITKAAIGLKAVKADDAEVPVYLWDREVIGDNPSDLKRCAMNGFLWKGLGTHGTPDSIRQAHSSGQRKGSNAEYALARFSFKLMALVAEEVVLGDRWVKENPFQWSRVELNLPGSLRYNPSQTWIAKVRKDGLIACGLFTFVDDERITGATRSMRGKSSSCSYQAHLGIQDAARKVDVCLQQPRAWAGAGVHIRPGEGVFVLTSEEKWAKLKDIISKWLQVLDSGATDLDHKELLSDRGFLVYVTRDYPPMIPYVKGFHLTAEMWRGNRDADGWKLPDKARDVDHSPIDAVTVRHVGRKSGAEVPRVPSNGLTPPAPRLRSDLLALLELTKSPKPPLRLVRPDKVVHVFYGFGDASGKGRGSSTFQGYKTIHHPSGEMGPLGKGVYRVWSASEEEESSNYREFTNLVEDTELEAESGRLSQTELFLFTDNSMAESAFYKGSSSSKQLHNLVLRLHSVAMQYQIIIHMVHVSGKRMIAQGTDGC</sequence>
<dbReference type="EMBL" id="JALLPJ020000240">
    <property type="protein sequence ID" value="KAL3797775.1"/>
    <property type="molecule type" value="Genomic_DNA"/>
</dbReference>
<organism evidence="1 2">
    <name type="scientific">Cyclotella atomus</name>
    <dbReference type="NCBI Taxonomy" id="382360"/>
    <lineage>
        <taxon>Eukaryota</taxon>
        <taxon>Sar</taxon>
        <taxon>Stramenopiles</taxon>
        <taxon>Ochrophyta</taxon>
        <taxon>Bacillariophyta</taxon>
        <taxon>Coscinodiscophyceae</taxon>
        <taxon>Thalassiosirophycidae</taxon>
        <taxon>Stephanodiscales</taxon>
        <taxon>Stephanodiscaceae</taxon>
        <taxon>Cyclotella</taxon>
    </lineage>
</organism>
<evidence type="ECO:0000313" key="2">
    <source>
        <dbReference type="Proteomes" id="UP001530400"/>
    </source>
</evidence>
<dbReference type="Proteomes" id="UP001530400">
    <property type="component" value="Unassembled WGS sequence"/>
</dbReference>
<evidence type="ECO:0000313" key="1">
    <source>
        <dbReference type="EMBL" id="KAL3797775.1"/>
    </source>
</evidence>
<protein>
    <recommendedName>
        <fullName evidence="3">RNase H type-1 domain-containing protein</fullName>
    </recommendedName>
</protein>
<evidence type="ECO:0008006" key="3">
    <source>
        <dbReference type="Google" id="ProtNLM"/>
    </source>
</evidence>
<gene>
    <name evidence="1" type="ORF">ACHAWO_000392</name>
</gene>
<reference evidence="1 2" key="1">
    <citation type="submission" date="2024-10" db="EMBL/GenBank/DDBJ databases">
        <title>Updated reference genomes for cyclostephanoid diatoms.</title>
        <authorList>
            <person name="Roberts W.R."/>
            <person name="Alverson A.J."/>
        </authorList>
    </citation>
    <scope>NUCLEOTIDE SEQUENCE [LARGE SCALE GENOMIC DNA]</scope>
    <source>
        <strain evidence="1 2">AJA010-31</strain>
    </source>
</reference>
<accession>A0ABD3QIF7</accession>
<dbReference type="AlphaFoldDB" id="A0ABD3QIF7"/>